<organism evidence="2 3">
    <name type="scientific">Sporothrix eucalyptigena</name>
    <dbReference type="NCBI Taxonomy" id="1812306"/>
    <lineage>
        <taxon>Eukaryota</taxon>
        <taxon>Fungi</taxon>
        <taxon>Dikarya</taxon>
        <taxon>Ascomycota</taxon>
        <taxon>Pezizomycotina</taxon>
        <taxon>Sordariomycetes</taxon>
        <taxon>Sordariomycetidae</taxon>
        <taxon>Ophiostomatales</taxon>
        <taxon>Ophiostomataceae</taxon>
        <taxon>Sporothrix</taxon>
    </lineage>
</organism>
<sequence>MGLPLYIAPVESDLRDKASTSRNSPTHGPNRIRRVRRNESVVESRRRAIMTAASAAAISRPEGMTETQWQLYRHQQQQPDDPQRRTEERQFQHGIWPRVHLVRPRETLSESISNPSSRENPLDSSRPSRETLIQRFYDRVRDHDQLNGLSNLGRERSSANGNSNTGASTTTNGSNGAPTRVSGLRATPTGGAGGPRDEHRLWYDYITSRSRNQPGRATPGNEGPTAAMTAAIMDNLGSNDEEVGQSLLATLDRRWLDLPSLSSSVSQSSRSPHRRPRTTVEHYVVEGIPATYDGEMDADNARLSHSTSRRASSLRRVMNASASSRRPTVGWSDNNDRASSRSRESSQSRIFGDARQAFNATNRSTLSNSAWTVGYLDMNGERRLPPREERRRREESLQLDGFISTPQEEGWGAPVDAVDGLGDRRRSLSPVGDEAWDTLLTTLTPDPQPPSVGTSFASTSSALAAATAEGQPAWASSSQPTVTQTPVVAALPAVPSPVTRGPDENGENGRNESTPAPILVEASHMPAWFTEEPTALTANASSGTASASTSQQVRSPFTVVSADADTADESAVMFSGVDGEARDDAACEDSEMDDGVHRDGEEEDAPYDEEEQGEEEARAYFMGMTDGPSAEGERSMRSGFGGARPGGNERGSQNPNGSGRNSGSNTQEALELLGIGGMQHIVRSLARREDIPDEWWAEAGLSRTLAREASS</sequence>
<reference evidence="2 3" key="1">
    <citation type="submission" date="2024-01" db="EMBL/GenBank/DDBJ databases">
        <authorList>
            <person name="Allen C."/>
            <person name="Tagirdzhanova G."/>
        </authorList>
    </citation>
    <scope>NUCLEOTIDE SEQUENCE [LARGE SCALE GENOMIC DNA]</scope>
</reference>
<feature type="region of interest" description="Disordered" evidence="1">
    <location>
        <begin position="575"/>
        <end position="671"/>
    </location>
</feature>
<feature type="compositionally biased region" description="Acidic residues" evidence="1">
    <location>
        <begin position="601"/>
        <end position="614"/>
    </location>
</feature>
<feature type="region of interest" description="Disordered" evidence="1">
    <location>
        <begin position="492"/>
        <end position="514"/>
    </location>
</feature>
<evidence type="ECO:0000313" key="3">
    <source>
        <dbReference type="Proteomes" id="UP001642482"/>
    </source>
</evidence>
<feature type="compositionally biased region" description="Basic and acidic residues" evidence="1">
    <location>
        <begin position="81"/>
        <end position="91"/>
    </location>
</feature>
<protein>
    <submittedName>
        <fullName evidence="2">Uncharacterized protein</fullName>
    </submittedName>
</protein>
<keyword evidence="3" id="KW-1185">Reference proteome</keyword>
<feature type="region of interest" description="Disordered" evidence="1">
    <location>
        <begin position="72"/>
        <end position="92"/>
    </location>
</feature>
<feature type="compositionally biased region" description="Low complexity" evidence="1">
    <location>
        <begin position="158"/>
        <end position="177"/>
    </location>
</feature>
<feature type="compositionally biased region" description="Basic and acidic residues" evidence="1">
    <location>
        <begin position="501"/>
        <end position="510"/>
    </location>
</feature>
<comment type="caution">
    <text evidence="2">The sequence shown here is derived from an EMBL/GenBank/DDBJ whole genome shotgun (WGS) entry which is preliminary data.</text>
</comment>
<proteinExistence type="predicted"/>
<gene>
    <name evidence="2" type="ORF">SEUCBS140593_000139</name>
</gene>
<evidence type="ECO:0000256" key="1">
    <source>
        <dbReference type="SAM" id="MobiDB-lite"/>
    </source>
</evidence>
<feature type="region of interest" description="Disordered" evidence="1">
    <location>
        <begin position="14"/>
        <end position="43"/>
    </location>
</feature>
<feature type="compositionally biased region" description="Low complexity" evidence="1">
    <location>
        <begin position="651"/>
        <end position="665"/>
    </location>
</feature>
<evidence type="ECO:0000313" key="2">
    <source>
        <dbReference type="EMBL" id="CAK7208338.1"/>
    </source>
</evidence>
<feature type="region of interest" description="Disordered" evidence="1">
    <location>
        <begin position="147"/>
        <end position="199"/>
    </location>
</feature>
<name>A0ABP0AKJ2_9PEZI</name>
<feature type="compositionally biased region" description="Basic and acidic residues" evidence="1">
    <location>
        <begin position="334"/>
        <end position="346"/>
    </location>
</feature>
<accession>A0ABP0AKJ2</accession>
<feature type="compositionally biased region" description="Gly residues" evidence="1">
    <location>
        <begin position="639"/>
        <end position="649"/>
    </location>
</feature>
<feature type="region of interest" description="Disordered" evidence="1">
    <location>
        <begin position="105"/>
        <end position="128"/>
    </location>
</feature>
<feature type="compositionally biased region" description="Polar residues" evidence="1">
    <location>
        <begin position="109"/>
        <end position="125"/>
    </location>
</feature>
<dbReference type="EMBL" id="CAWUHD010000001">
    <property type="protein sequence ID" value="CAK7208338.1"/>
    <property type="molecule type" value="Genomic_DNA"/>
</dbReference>
<feature type="region of interest" description="Disordered" evidence="1">
    <location>
        <begin position="295"/>
        <end position="350"/>
    </location>
</feature>
<dbReference type="Proteomes" id="UP001642482">
    <property type="component" value="Unassembled WGS sequence"/>
</dbReference>